<gene>
    <name evidence="2" type="ORF">GCG54_00010707</name>
</gene>
<protein>
    <submittedName>
        <fullName evidence="2">Uncharacterized protein</fullName>
    </submittedName>
</protein>
<feature type="signal peptide" evidence="1">
    <location>
        <begin position="1"/>
        <end position="18"/>
    </location>
</feature>
<sequence>MQGFGTLILATLAAAVAAKDCAFFYNSHVDTSLYEGIPTSNAIWYCENDIGGKMASDESNLSNSATNPDLRCGICRGARSGTKDYDIPDKIGNYAVRCGYYAKGKCSA</sequence>
<comment type="caution">
    <text evidence="2">The sequence shown here is derived from an EMBL/GenBank/DDBJ whole genome shotgun (WGS) entry which is preliminary data.</text>
</comment>
<evidence type="ECO:0000313" key="2">
    <source>
        <dbReference type="EMBL" id="KAF3798557.1"/>
    </source>
</evidence>
<accession>A0A8H4FDQ4</accession>
<dbReference type="GeneID" id="69017835"/>
<proteinExistence type="predicted"/>
<reference evidence="2" key="2">
    <citation type="submission" date="2020-03" db="EMBL/GenBank/DDBJ databases">
        <authorList>
            <person name="Fu F.-F."/>
            <person name="Chen J."/>
        </authorList>
    </citation>
    <scope>NUCLEOTIDE SEQUENCE</scope>
    <source>
        <strain evidence="2">Lc1</strain>
    </source>
</reference>
<reference evidence="2" key="1">
    <citation type="journal article" date="2020" name="Phytopathology">
        <title>Genome sequence and comparative analysis of Colletotrichum gloeosporioides isolated from Liriodendron leaves.</title>
        <authorList>
            <person name="Fu F.F."/>
            <person name="Hao Z."/>
            <person name="Wang P."/>
            <person name="Lu Y."/>
            <person name="Xue L.J."/>
            <person name="Wei G."/>
            <person name="Tian Y."/>
            <person name="Baishi H."/>
            <person name="Xu H."/>
            <person name="Shi J."/>
            <person name="Cheng T."/>
            <person name="Wang G."/>
            <person name="Yi Y."/>
            <person name="Chen J."/>
        </authorList>
    </citation>
    <scope>NUCLEOTIDE SEQUENCE</scope>
    <source>
        <strain evidence="2">Lc1</strain>
    </source>
</reference>
<dbReference type="AlphaFoldDB" id="A0A8H4FDQ4"/>
<dbReference type="RefSeq" id="XP_045257717.1">
    <property type="nucleotide sequence ID" value="XM_045410626.1"/>
</dbReference>
<dbReference type="Proteomes" id="UP000613401">
    <property type="component" value="Unassembled WGS sequence"/>
</dbReference>
<evidence type="ECO:0000256" key="1">
    <source>
        <dbReference type="SAM" id="SignalP"/>
    </source>
</evidence>
<evidence type="ECO:0000313" key="3">
    <source>
        <dbReference type="Proteomes" id="UP000613401"/>
    </source>
</evidence>
<name>A0A8H4FDQ4_COLGL</name>
<organism evidence="2 3">
    <name type="scientific">Colletotrichum gloeosporioides</name>
    <name type="common">Anthracnose fungus</name>
    <name type="synonym">Glomerella cingulata</name>
    <dbReference type="NCBI Taxonomy" id="474922"/>
    <lineage>
        <taxon>Eukaryota</taxon>
        <taxon>Fungi</taxon>
        <taxon>Dikarya</taxon>
        <taxon>Ascomycota</taxon>
        <taxon>Pezizomycotina</taxon>
        <taxon>Sordariomycetes</taxon>
        <taxon>Hypocreomycetidae</taxon>
        <taxon>Glomerellales</taxon>
        <taxon>Glomerellaceae</taxon>
        <taxon>Colletotrichum</taxon>
        <taxon>Colletotrichum gloeosporioides species complex</taxon>
    </lineage>
</organism>
<keyword evidence="3" id="KW-1185">Reference proteome</keyword>
<dbReference type="EMBL" id="WVTB01000093">
    <property type="protein sequence ID" value="KAF3798557.1"/>
    <property type="molecule type" value="Genomic_DNA"/>
</dbReference>
<feature type="chain" id="PRO_5034333693" evidence="1">
    <location>
        <begin position="19"/>
        <end position="108"/>
    </location>
</feature>
<keyword evidence="1" id="KW-0732">Signal</keyword>